<dbReference type="Proteomes" id="UP000474718">
    <property type="component" value="Unassembled WGS sequence"/>
</dbReference>
<reference evidence="1 4" key="3">
    <citation type="journal article" date="2019" name="Nat. Med.">
        <title>A library of human gut bacterial isolates paired with longitudinal multiomics data enables mechanistic microbiome research.</title>
        <authorList>
            <person name="Poyet M."/>
            <person name="Groussin M."/>
            <person name="Gibbons S.M."/>
            <person name="Avila-Pacheco J."/>
            <person name="Jiang X."/>
            <person name="Kearney S.M."/>
            <person name="Perrotta A.R."/>
            <person name="Berdy B."/>
            <person name="Zhao S."/>
            <person name="Lieberman T.D."/>
            <person name="Swanson P.K."/>
            <person name="Smith M."/>
            <person name="Roesemann S."/>
            <person name="Alexander J.E."/>
            <person name="Rich S.A."/>
            <person name="Livny J."/>
            <person name="Vlamakis H."/>
            <person name="Clish C."/>
            <person name="Bullock K."/>
            <person name="Deik A."/>
            <person name="Scott J."/>
            <person name="Pierce K.A."/>
            <person name="Xavier R.J."/>
            <person name="Alm E.J."/>
        </authorList>
    </citation>
    <scope>NUCLEOTIDE SEQUENCE [LARGE SCALE GENOMIC DNA]</scope>
    <source>
        <strain evidence="1 4">BIOML-A2</strain>
    </source>
</reference>
<dbReference type="SUPFAM" id="SSF52540">
    <property type="entry name" value="P-loop containing nucleoside triphosphate hydrolases"/>
    <property type="match status" value="1"/>
</dbReference>
<sequence>MKKEKIITVDGQTLLDMRLPQIRFVVDGLLPQGLHILAGAAKTGKSWLLLLLSLRVAQGKPFWNLQTEKGTVLSLCLEDSLNRIQQRLMDLTEDAPDNLHFATLSKSLSDGLCGQIEEFITEHPDTNLVIIDTLQKVRENSGESNLYATDYKDIGLLKALADKYHIAVVVVQHLRKQFDSDPHNMVTGSTGLLGAADGSYVLKRENVGDKEAKLYIKGRDVEEQILNIRRDEETNEWIFISSDTPIVNSLKSEAFFPLLMNYLTAEKEFCGTASELSEKLGGGINGNVLTRKLNRYAKELSNMGVEFTYSRTGKRRELLIIYDGNDDMTIETVCKEELSQSLQTIATA</sequence>
<dbReference type="RefSeq" id="WP_021657993.1">
    <property type="nucleotide sequence ID" value="NZ_FQVY01000002.1"/>
</dbReference>
<dbReference type="EMBL" id="WWVX01000002">
    <property type="protein sequence ID" value="MZL69085.1"/>
    <property type="molecule type" value="Genomic_DNA"/>
</dbReference>
<keyword evidence="4" id="KW-1185">Reference proteome</keyword>
<evidence type="ECO:0000313" key="1">
    <source>
        <dbReference type="EMBL" id="MZL69085.1"/>
    </source>
</evidence>
<reference evidence="2" key="2">
    <citation type="submission" date="2016-11" db="EMBL/GenBank/DDBJ databases">
        <authorList>
            <person name="Varghese N."/>
            <person name="Submissions S."/>
        </authorList>
    </citation>
    <scope>NUCLEOTIDE SEQUENCE</scope>
    <source>
        <strain evidence="2">DSM 4029</strain>
    </source>
</reference>
<organism evidence="2 3">
    <name type="scientific">Bittarella massiliensis</name>
    <name type="common">ex Durand et al. 2017</name>
    <dbReference type="NCBI Taxonomy" id="1720313"/>
    <lineage>
        <taxon>Bacteria</taxon>
        <taxon>Bacillati</taxon>
        <taxon>Bacillota</taxon>
        <taxon>Clostridia</taxon>
        <taxon>Eubacteriales</taxon>
        <taxon>Oscillospiraceae</taxon>
        <taxon>Bittarella (ex Durand et al. 2017)</taxon>
    </lineage>
</organism>
<evidence type="ECO:0000313" key="3">
    <source>
        <dbReference type="Proteomes" id="UP000184089"/>
    </source>
</evidence>
<dbReference type="AlphaFoldDB" id="A0AAQ1RVX9"/>
<comment type="caution">
    <text evidence="2">The sequence shown here is derived from an EMBL/GenBank/DDBJ whole genome shotgun (WGS) entry which is preliminary data.</text>
</comment>
<protein>
    <submittedName>
        <fullName evidence="2">AAA domain-containing protein</fullName>
    </submittedName>
    <submittedName>
        <fullName evidence="1">AAA family ATPase</fullName>
    </submittedName>
</protein>
<gene>
    <name evidence="1" type="ORF">GT747_04790</name>
    <name evidence="2" type="ORF">SAMN05444424_1531</name>
</gene>
<dbReference type="Pfam" id="PF13481">
    <property type="entry name" value="AAA_25"/>
    <property type="match status" value="1"/>
</dbReference>
<evidence type="ECO:0000313" key="2">
    <source>
        <dbReference type="EMBL" id="SHG11699.1"/>
    </source>
</evidence>
<name>A0AAQ1RVX9_9FIRM</name>
<dbReference type="EMBL" id="FQVY01000002">
    <property type="protein sequence ID" value="SHG11699.1"/>
    <property type="molecule type" value="Genomic_DNA"/>
</dbReference>
<dbReference type="Gene3D" id="3.40.50.300">
    <property type="entry name" value="P-loop containing nucleotide triphosphate hydrolases"/>
    <property type="match status" value="1"/>
</dbReference>
<evidence type="ECO:0000313" key="4">
    <source>
        <dbReference type="Proteomes" id="UP000474718"/>
    </source>
</evidence>
<proteinExistence type="predicted"/>
<dbReference type="Proteomes" id="UP000184089">
    <property type="component" value="Unassembled WGS sequence"/>
</dbReference>
<accession>A0AAQ1RVX9</accession>
<reference evidence="3" key="1">
    <citation type="submission" date="2016-11" db="EMBL/GenBank/DDBJ databases">
        <authorList>
            <person name="Jaros S."/>
            <person name="Januszkiewicz K."/>
            <person name="Wedrychowicz H."/>
        </authorList>
    </citation>
    <scope>NUCLEOTIDE SEQUENCE [LARGE SCALE GENOMIC DNA]</scope>
    <source>
        <strain evidence="3">DSM 4029</strain>
    </source>
</reference>
<dbReference type="InterPro" id="IPR027417">
    <property type="entry name" value="P-loop_NTPase"/>
</dbReference>